<dbReference type="PROSITE" id="PS51257">
    <property type="entry name" value="PROKAR_LIPOPROTEIN"/>
    <property type="match status" value="1"/>
</dbReference>
<dbReference type="AlphaFoldDB" id="A0AAV5IYD0"/>
<dbReference type="Proteomes" id="UP001054252">
    <property type="component" value="Unassembled WGS sequence"/>
</dbReference>
<organism evidence="2 3">
    <name type="scientific">Rubroshorea leprosula</name>
    <dbReference type="NCBI Taxonomy" id="152421"/>
    <lineage>
        <taxon>Eukaryota</taxon>
        <taxon>Viridiplantae</taxon>
        <taxon>Streptophyta</taxon>
        <taxon>Embryophyta</taxon>
        <taxon>Tracheophyta</taxon>
        <taxon>Spermatophyta</taxon>
        <taxon>Magnoliopsida</taxon>
        <taxon>eudicotyledons</taxon>
        <taxon>Gunneridae</taxon>
        <taxon>Pentapetalae</taxon>
        <taxon>rosids</taxon>
        <taxon>malvids</taxon>
        <taxon>Malvales</taxon>
        <taxon>Dipterocarpaceae</taxon>
        <taxon>Rubroshorea</taxon>
    </lineage>
</organism>
<evidence type="ECO:0000313" key="2">
    <source>
        <dbReference type="EMBL" id="GKV06842.1"/>
    </source>
</evidence>
<dbReference type="EMBL" id="BPVZ01000026">
    <property type="protein sequence ID" value="GKV06842.1"/>
    <property type="molecule type" value="Genomic_DNA"/>
</dbReference>
<feature type="transmembrane region" description="Helical" evidence="1">
    <location>
        <begin position="435"/>
        <end position="458"/>
    </location>
</feature>
<evidence type="ECO:0000256" key="1">
    <source>
        <dbReference type="SAM" id="Phobius"/>
    </source>
</evidence>
<keyword evidence="1" id="KW-0812">Transmembrane</keyword>
<gene>
    <name evidence="2" type="ORF">SLEP1_g18669</name>
</gene>
<accession>A0AAV5IYD0</accession>
<comment type="caution">
    <text evidence="2">The sequence shown here is derived from an EMBL/GenBank/DDBJ whole genome shotgun (WGS) entry which is preliminary data.</text>
</comment>
<dbReference type="PANTHER" id="PTHR31170">
    <property type="entry name" value="BNAC04G53230D PROTEIN"/>
    <property type="match status" value="1"/>
</dbReference>
<sequence>MEKKREAAAAELLSIQIYEKLSSFSTVSSSGCSICRVPNPLRQINEKAYEPHIISIGPYHHGKDHLKGMEVHKMHCLERLLQRGRETSLQRYVMALKGMEDEIRKCYAEPLDHIGGDALVEMMLLDGCFIIELISCGNQTRKIRELREKNDDFRNFNVVSVIRDLLLVENQLPFFVLLKLFDMSTLENAIYDEEEENDKEFIHRSLDFFSGMIPGPGIQNSIIVSSKIQNSMAPDPEIQNFLKIYAQDIKNLLNLVRVSWLPSPEARLNYKKYSAVYSEWNLTRNATELQEAGIKFKKMNEDEEKSLFDIEFKDGVLWIPTIRMEENTDTILRNLIAHEQCCCDCPRYVTDYVTFMNCLINTGKDVELLRRSGAIVNGLGDDEVVATIFNRLCHSIELSEKNFYSEIFINVRKHCDRKWRVWMAYLRHNYFTTPWAMISFPAAVFLIILTAVQTIYLFHSYYRQ</sequence>
<proteinExistence type="predicted"/>
<keyword evidence="1" id="KW-0472">Membrane</keyword>
<dbReference type="PANTHER" id="PTHR31170:SF17">
    <property type="match status" value="1"/>
</dbReference>
<name>A0AAV5IYD0_9ROSI</name>
<evidence type="ECO:0000313" key="3">
    <source>
        <dbReference type="Proteomes" id="UP001054252"/>
    </source>
</evidence>
<keyword evidence="1" id="KW-1133">Transmembrane helix</keyword>
<dbReference type="InterPro" id="IPR004158">
    <property type="entry name" value="DUF247_pln"/>
</dbReference>
<reference evidence="2 3" key="1">
    <citation type="journal article" date="2021" name="Commun. Biol.">
        <title>The genome of Shorea leprosula (Dipterocarpaceae) highlights the ecological relevance of drought in aseasonal tropical rainforests.</title>
        <authorList>
            <person name="Ng K.K.S."/>
            <person name="Kobayashi M.J."/>
            <person name="Fawcett J.A."/>
            <person name="Hatakeyama M."/>
            <person name="Paape T."/>
            <person name="Ng C.H."/>
            <person name="Ang C.C."/>
            <person name="Tnah L.H."/>
            <person name="Lee C.T."/>
            <person name="Nishiyama T."/>
            <person name="Sese J."/>
            <person name="O'Brien M.J."/>
            <person name="Copetti D."/>
            <person name="Mohd Noor M.I."/>
            <person name="Ong R.C."/>
            <person name="Putra M."/>
            <person name="Sireger I.Z."/>
            <person name="Indrioko S."/>
            <person name="Kosugi Y."/>
            <person name="Izuno A."/>
            <person name="Isagi Y."/>
            <person name="Lee S.L."/>
            <person name="Shimizu K.K."/>
        </authorList>
    </citation>
    <scope>NUCLEOTIDE SEQUENCE [LARGE SCALE GENOMIC DNA]</scope>
    <source>
        <strain evidence="2">214</strain>
    </source>
</reference>
<protein>
    <submittedName>
        <fullName evidence="2">Uncharacterized protein</fullName>
    </submittedName>
</protein>
<keyword evidence="3" id="KW-1185">Reference proteome</keyword>
<dbReference type="Pfam" id="PF03140">
    <property type="entry name" value="DUF247"/>
    <property type="match status" value="1"/>
</dbReference>